<dbReference type="EMBL" id="KQ964260">
    <property type="protein sequence ID" value="KXJ87896.1"/>
    <property type="molecule type" value="Genomic_DNA"/>
</dbReference>
<keyword evidence="1" id="KW-0732">Signal</keyword>
<accession>A0A136ISZ8</accession>
<dbReference type="PROSITE" id="PS51257">
    <property type="entry name" value="PROKAR_LIPOPROTEIN"/>
    <property type="match status" value="1"/>
</dbReference>
<evidence type="ECO:0000313" key="3">
    <source>
        <dbReference type="Proteomes" id="UP000070501"/>
    </source>
</evidence>
<keyword evidence="3" id="KW-1185">Reference proteome</keyword>
<dbReference type="OrthoDB" id="5383526at2759"/>
<feature type="signal peptide" evidence="1">
    <location>
        <begin position="1"/>
        <end position="23"/>
    </location>
</feature>
<proteinExistence type="predicted"/>
<gene>
    <name evidence="2" type="ORF">Micbo1qcDRAFT_207658</name>
</gene>
<evidence type="ECO:0000256" key="1">
    <source>
        <dbReference type="SAM" id="SignalP"/>
    </source>
</evidence>
<sequence length="179" mass="19416">MQPTNKITLMLLLAAACATTATAIDIHGYARKQCAGAYLSCRDARPGECCSFGGARFASMKWDLIPAGSRIECHVFKGSSDGGSSGSHCTNPARKPLVPKKTRKTVCVSAGRPYRGGKYELVKRAKRGEDENEEANEVVEGDRDAKCVRADTLTLEDGTTFDLRHLDETSFEKLATLLQ</sequence>
<reference evidence="3" key="1">
    <citation type="submission" date="2016-02" db="EMBL/GenBank/DDBJ databases">
        <title>Draft genome sequence of Microdochium bolleyi, a fungal endophyte of beachgrass.</title>
        <authorList>
            <consortium name="DOE Joint Genome Institute"/>
            <person name="David A.S."/>
            <person name="May G."/>
            <person name="Haridas S."/>
            <person name="Lim J."/>
            <person name="Wang M."/>
            <person name="Labutti K."/>
            <person name="Lipzen A."/>
            <person name="Barry K."/>
            <person name="Grigoriev I.V."/>
        </authorList>
    </citation>
    <scope>NUCLEOTIDE SEQUENCE [LARGE SCALE GENOMIC DNA]</scope>
    <source>
        <strain evidence="3">J235TASD1</strain>
    </source>
</reference>
<protein>
    <submittedName>
        <fullName evidence="2">Uncharacterized protein</fullName>
    </submittedName>
</protein>
<dbReference type="Proteomes" id="UP000070501">
    <property type="component" value="Unassembled WGS sequence"/>
</dbReference>
<feature type="chain" id="PRO_5007293071" evidence="1">
    <location>
        <begin position="24"/>
        <end position="179"/>
    </location>
</feature>
<organism evidence="2 3">
    <name type="scientific">Microdochium bolleyi</name>
    <dbReference type="NCBI Taxonomy" id="196109"/>
    <lineage>
        <taxon>Eukaryota</taxon>
        <taxon>Fungi</taxon>
        <taxon>Dikarya</taxon>
        <taxon>Ascomycota</taxon>
        <taxon>Pezizomycotina</taxon>
        <taxon>Sordariomycetes</taxon>
        <taxon>Xylariomycetidae</taxon>
        <taxon>Xylariales</taxon>
        <taxon>Microdochiaceae</taxon>
        <taxon>Microdochium</taxon>
    </lineage>
</organism>
<evidence type="ECO:0000313" key="2">
    <source>
        <dbReference type="EMBL" id="KXJ87896.1"/>
    </source>
</evidence>
<name>A0A136ISZ8_9PEZI</name>
<dbReference type="InParanoid" id="A0A136ISZ8"/>
<dbReference type="AlphaFoldDB" id="A0A136ISZ8"/>